<keyword evidence="4" id="KW-1185">Reference proteome</keyword>
<reference evidence="3" key="1">
    <citation type="journal article" date="2023" name="G3 (Bethesda)">
        <title>Whole genome assembly and annotation of the endangered Caribbean coral Acropora cervicornis.</title>
        <authorList>
            <person name="Selwyn J.D."/>
            <person name="Vollmer S.V."/>
        </authorList>
    </citation>
    <scope>NUCLEOTIDE SEQUENCE</scope>
    <source>
        <strain evidence="3">K2</strain>
    </source>
</reference>
<sequence>MCQFLSKLFAFKGVPLGKMIVLDLYAESIPIWKTTESFYGQPFIWCMLHNFGGNIGLFGELISVSTGPISAAKHPGSTMIGTGITPEGIEQNYVMYELMNEMGWRSEDFDLEPWLEDYSQRRYDLADVTRQSLQLLAIIPFNNLVSGYNNKSLSEVHAAATKLFEIFSDMDAVLSSNQYFLLGNWLNSAKALATNVQESRLYEYNARNQITLWGPDANLEDYANKMWGGMVNDYYKPRWKLFVSYLVDALSHGTPFAHHKFRDALFDQEVKWTFYNNTFPDRPVGDTLAIAKKLHLKYRSNKTIILAGLPREGLTIDMH</sequence>
<dbReference type="InterPro" id="IPR024733">
    <property type="entry name" value="NAGLU_tim-barrel"/>
</dbReference>
<gene>
    <name evidence="3" type="ORF">P5673_023640</name>
</gene>
<dbReference type="Pfam" id="PF05089">
    <property type="entry name" value="NAGLU"/>
    <property type="match status" value="1"/>
</dbReference>
<feature type="domain" description="Alpha-N-acetylglucosaminidase tim-barrel" evidence="1">
    <location>
        <begin position="11"/>
        <end position="105"/>
    </location>
</feature>
<dbReference type="PANTHER" id="PTHR12872:SF1">
    <property type="entry name" value="ALPHA-N-ACETYLGLUCOSAMINIDASE"/>
    <property type="match status" value="1"/>
</dbReference>
<evidence type="ECO:0000313" key="3">
    <source>
        <dbReference type="EMBL" id="KAK2554687.1"/>
    </source>
</evidence>
<dbReference type="InterPro" id="IPR007781">
    <property type="entry name" value="NAGLU"/>
</dbReference>
<evidence type="ECO:0000259" key="1">
    <source>
        <dbReference type="Pfam" id="PF05089"/>
    </source>
</evidence>
<evidence type="ECO:0000259" key="2">
    <source>
        <dbReference type="Pfam" id="PF12972"/>
    </source>
</evidence>
<organism evidence="3 4">
    <name type="scientific">Acropora cervicornis</name>
    <name type="common">Staghorn coral</name>
    <dbReference type="NCBI Taxonomy" id="6130"/>
    <lineage>
        <taxon>Eukaryota</taxon>
        <taxon>Metazoa</taxon>
        <taxon>Cnidaria</taxon>
        <taxon>Anthozoa</taxon>
        <taxon>Hexacorallia</taxon>
        <taxon>Scleractinia</taxon>
        <taxon>Astrocoeniina</taxon>
        <taxon>Acroporidae</taxon>
        <taxon>Acropora</taxon>
    </lineage>
</organism>
<reference evidence="3" key="2">
    <citation type="journal article" date="2023" name="Science">
        <title>Genomic signatures of disease resistance in endangered staghorn corals.</title>
        <authorList>
            <person name="Vollmer S.V."/>
            <person name="Selwyn J.D."/>
            <person name="Despard B.A."/>
            <person name="Roesel C.L."/>
        </authorList>
    </citation>
    <scope>NUCLEOTIDE SEQUENCE</scope>
    <source>
        <strain evidence="3">K2</strain>
    </source>
</reference>
<dbReference type="EMBL" id="JARQWQ010000067">
    <property type="protein sequence ID" value="KAK2554687.1"/>
    <property type="molecule type" value="Genomic_DNA"/>
</dbReference>
<accession>A0AAD9UYR9</accession>
<proteinExistence type="predicted"/>
<dbReference type="Gene3D" id="1.20.120.670">
    <property type="entry name" value="N-acetyl-b-d-glucoasminidase"/>
    <property type="match status" value="1"/>
</dbReference>
<protein>
    <submittedName>
        <fullName evidence="3">Alpha-N-acetylglucosaminidase</fullName>
    </submittedName>
</protein>
<feature type="domain" description="Alpha-N-acetylglucosaminidase C-terminal" evidence="2">
    <location>
        <begin position="117"/>
        <end position="296"/>
    </location>
</feature>
<dbReference type="Pfam" id="PF12972">
    <property type="entry name" value="NAGLU_C"/>
    <property type="match status" value="1"/>
</dbReference>
<name>A0AAD9UYR9_ACRCE</name>
<dbReference type="InterPro" id="IPR024732">
    <property type="entry name" value="NAGLU_C"/>
</dbReference>
<comment type="caution">
    <text evidence="3">The sequence shown here is derived from an EMBL/GenBank/DDBJ whole genome shotgun (WGS) entry which is preliminary data.</text>
</comment>
<dbReference type="AlphaFoldDB" id="A0AAD9UYR9"/>
<dbReference type="PANTHER" id="PTHR12872">
    <property type="entry name" value="ALPHA-N-ACETYLGLUCOSAMINIDASE"/>
    <property type="match status" value="1"/>
</dbReference>
<dbReference type="Proteomes" id="UP001249851">
    <property type="component" value="Unassembled WGS sequence"/>
</dbReference>
<evidence type="ECO:0000313" key="4">
    <source>
        <dbReference type="Proteomes" id="UP001249851"/>
    </source>
</evidence>